<evidence type="ECO:0000313" key="4">
    <source>
        <dbReference type="EMBL" id="SAK48859.1"/>
    </source>
</evidence>
<dbReference type="PANTHER" id="PTHR30036">
    <property type="entry name" value="D-XYLOSE-BINDING PERIPLASMIC PROTEIN"/>
    <property type="match status" value="1"/>
</dbReference>
<dbReference type="Proteomes" id="UP000054978">
    <property type="component" value="Unassembled WGS sequence"/>
</dbReference>
<gene>
    <name evidence="4" type="ORF">AWB83_01004</name>
</gene>
<accession>A0A157ZTQ8</accession>
<dbReference type="GO" id="GO:0030246">
    <property type="term" value="F:carbohydrate binding"/>
    <property type="evidence" value="ECO:0007669"/>
    <property type="project" value="TreeGrafter"/>
</dbReference>
<dbReference type="PANTHER" id="PTHR30036:SF7">
    <property type="entry name" value="ABC TRANSPORTER PERIPLASMIC-BINDING PROTEIN YPHF"/>
    <property type="match status" value="1"/>
</dbReference>
<dbReference type="InterPro" id="IPR025997">
    <property type="entry name" value="SBP_2_dom"/>
</dbReference>
<dbReference type="RefSeq" id="WP_087043180.1">
    <property type="nucleotide sequence ID" value="NZ_FCOB02000004.1"/>
</dbReference>
<sequence>MSSDTRTPRLSRRTVLKLGAASVLGSQLMLTAAGPARAGSGDKLTIGAIIYARDSQFWQQIERGMRDAAKANNAELLVGMNRRQLPVESQLVDDYMTRNVDALIIPPLDKQGTVAAARRAKAKGIMVVEYDTQLADKSIASHSIGVDSFELASTVGKEMHEYIEKQLKGTASIGLISLPPMNANSAPRRDGMMKALSDVKLKLIAEVSGSTPEQGANGLENILQRDPHTQIVWASNAGTVAGAAVAASRSKAEARLYGIDMSQELANMLLDPKSNLAAVADQQPYRLGYLAVETAVKARRGSNEQRYVIVPPKLYTKENPQDVKQYLELVKSLS</sequence>
<dbReference type="GO" id="GO:0030288">
    <property type="term" value="C:outer membrane-bounded periplasmic space"/>
    <property type="evidence" value="ECO:0007669"/>
    <property type="project" value="TreeGrafter"/>
</dbReference>
<organism evidence="4 5">
    <name type="scientific">Caballeronia ptereochthonis</name>
    <dbReference type="NCBI Taxonomy" id="1777144"/>
    <lineage>
        <taxon>Bacteria</taxon>
        <taxon>Pseudomonadati</taxon>
        <taxon>Pseudomonadota</taxon>
        <taxon>Betaproteobacteria</taxon>
        <taxon>Burkholderiales</taxon>
        <taxon>Burkholderiaceae</taxon>
        <taxon>Caballeronia</taxon>
    </lineage>
</organism>
<dbReference type="OrthoDB" id="250606at2"/>
<dbReference type="Gene3D" id="3.40.50.2300">
    <property type="match status" value="2"/>
</dbReference>
<protein>
    <submittedName>
        <fullName evidence="4">Ribose transport system, substrate-binding protein</fullName>
    </submittedName>
</protein>
<name>A0A157ZTQ8_9BURK</name>
<reference evidence="4" key="1">
    <citation type="submission" date="2016-01" db="EMBL/GenBank/DDBJ databases">
        <authorList>
            <person name="Peeters C."/>
        </authorList>
    </citation>
    <scope>NUCLEOTIDE SEQUENCE [LARGE SCALE GENOMIC DNA]</scope>
    <source>
        <strain evidence="4">LMG 29326</strain>
    </source>
</reference>
<dbReference type="STRING" id="1777144.AWB83_01004"/>
<evidence type="ECO:0000256" key="2">
    <source>
        <dbReference type="ARBA" id="ARBA00007639"/>
    </source>
</evidence>
<evidence type="ECO:0000256" key="1">
    <source>
        <dbReference type="ARBA" id="ARBA00004418"/>
    </source>
</evidence>
<dbReference type="PROSITE" id="PS51318">
    <property type="entry name" value="TAT"/>
    <property type="match status" value="1"/>
</dbReference>
<comment type="caution">
    <text evidence="4">The sequence shown here is derived from an EMBL/GenBank/DDBJ whole genome shotgun (WGS) entry which is preliminary data.</text>
</comment>
<dbReference type="AlphaFoldDB" id="A0A157ZTQ8"/>
<dbReference type="SUPFAM" id="SSF53822">
    <property type="entry name" value="Periplasmic binding protein-like I"/>
    <property type="match status" value="1"/>
</dbReference>
<keyword evidence="5" id="KW-1185">Reference proteome</keyword>
<dbReference type="InterPro" id="IPR028082">
    <property type="entry name" value="Peripla_BP_I"/>
</dbReference>
<proteinExistence type="inferred from homology"/>
<evidence type="ECO:0000313" key="5">
    <source>
        <dbReference type="Proteomes" id="UP000054978"/>
    </source>
</evidence>
<feature type="domain" description="Periplasmic binding protein" evidence="3">
    <location>
        <begin position="46"/>
        <end position="301"/>
    </location>
</feature>
<comment type="similarity">
    <text evidence="2">Belongs to the bacterial solute-binding protein 2 family.</text>
</comment>
<dbReference type="EMBL" id="FCOB02000004">
    <property type="protein sequence ID" value="SAK48859.1"/>
    <property type="molecule type" value="Genomic_DNA"/>
</dbReference>
<dbReference type="InterPro" id="IPR050555">
    <property type="entry name" value="Bact_Solute-Bind_Prot2"/>
</dbReference>
<evidence type="ECO:0000259" key="3">
    <source>
        <dbReference type="Pfam" id="PF13407"/>
    </source>
</evidence>
<comment type="subcellular location">
    <subcellularLocation>
        <location evidence="1">Periplasm</location>
    </subcellularLocation>
</comment>
<dbReference type="Pfam" id="PF13407">
    <property type="entry name" value="Peripla_BP_4"/>
    <property type="match status" value="1"/>
</dbReference>
<dbReference type="InterPro" id="IPR006311">
    <property type="entry name" value="TAT_signal"/>
</dbReference>